<dbReference type="Proteomes" id="UP000193228">
    <property type="component" value="Unassembled WGS sequence"/>
</dbReference>
<gene>
    <name evidence="2" type="ORF">SAMN06265784_11799</name>
</gene>
<dbReference type="GO" id="GO:0016787">
    <property type="term" value="F:hydrolase activity"/>
    <property type="evidence" value="ECO:0007669"/>
    <property type="project" value="UniProtKB-KW"/>
</dbReference>
<dbReference type="InterPro" id="IPR022742">
    <property type="entry name" value="Hydrolase_4"/>
</dbReference>
<reference evidence="3" key="1">
    <citation type="submission" date="2017-04" db="EMBL/GenBank/DDBJ databases">
        <authorList>
            <person name="Varghese N."/>
            <person name="Submissions S."/>
        </authorList>
    </citation>
    <scope>NUCLEOTIDE SEQUENCE [LARGE SCALE GENOMIC DNA]</scope>
    <source>
        <strain evidence="3">LMG 29540</strain>
    </source>
</reference>
<evidence type="ECO:0000313" key="3">
    <source>
        <dbReference type="Proteomes" id="UP000193228"/>
    </source>
</evidence>
<dbReference type="EMBL" id="FXAT01000017">
    <property type="protein sequence ID" value="SMG60731.1"/>
    <property type="molecule type" value="Genomic_DNA"/>
</dbReference>
<dbReference type="AlphaFoldDB" id="A0A1X7M3U9"/>
<dbReference type="Gene3D" id="3.40.50.1820">
    <property type="entry name" value="alpha/beta hydrolase"/>
    <property type="match status" value="1"/>
</dbReference>
<dbReference type="SUPFAM" id="SSF53474">
    <property type="entry name" value="alpha/beta-Hydrolases"/>
    <property type="match status" value="1"/>
</dbReference>
<accession>A0A1X7M3U9</accession>
<protein>
    <submittedName>
        <fullName evidence="2">Lysophospholipase, alpha-beta hydrolase superfamily</fullName>
    </submittedName>
</protein>
<keyword evidence="2" id="KW-0378">Hydrolase</keyword>
<sequence length="311" mass="33907">MTWTQDYYIDKGTIQLYVYRKCSVEPFAGRTSMPVLFLVHGSTVSGRNTFDLQIPGAPDYSVMDHFARLGYDVWTMDHDGYGRSGWTEGSNSDIRSGVDDLECVIPFVLETTGASHLLMFGTSSGALRAARFAAGHQAWVARLALAALVYTGAGSPTLEQRRKRLPEYLASPRRPVDLAFYQSMFERDKAGTSDALVPQAIAAAELPLVEHVPTGTYVDMCAHLPLVDPAALACPVQIIRGEYDGIAAPEDVLDFFARLPNPDKQFISLAGVAHNPMMGLCRHKFYAALEMFLTMPAGDGSGNETMASAGR</sequence>
<name>A0A1X7M3U9_9BURK</name>
<dbReference type="STRING" id="1515439.SAMN06265784_11799"/>
<evidence type="ECO:0000259" key="1">
    <source>
        <dbReference type="Pfam" id="PF12146"/>
    </source>
</evidence>
<feature type="domain" description="Serine aminopeptidase S33" evidence="1">
    <location>
        <begin position="62"/>
        <end position="277"/>
    </location>
</feature>
<proteinExistence type="predicted"/>
<dbReference type="InterPro" id="IPR029058">
    <property type="entry name" value="AB_hydrolase_fold"/>
</dbReference>
<organism evidence="2 3">
    <name type="scientific">Paraburkholderia susongensis</name>
    <dbReference type="NCBI Taxonomy" id="1515439"/>
    <lineage>
        <taxon>Bacteria</taxon>
        <taxon>Pseudomonadati</taxon>
        <taxon>Pseudomonadota</taxon>
        <taxon>Betaproteobacteria</taxon>
        <taxon>Burkholderiales</taxon>
        <taxon>Burkholderiaceae</taxon>
        <taxon>Paraburkholderia</taxon>
    </lineage>
</organism>
<keyword evidence="3" id="KW-1185">Reference proteome</keyword>
<dbReference type="RefSeq" id="WP_085489479.1">
    <property type="nucleotide sequence ID" value="NZ_FXAT01000017.1"/>
</dbReference>
<dbReference type="OrthoDB" id="9780134at2"/>
<dbReference type="Pfam" id="PF12146">
    <property type="entry name" value="Hydrolase_4"/>
    <property type="match status" value="1"/>
</dbReference>
<evidence type="ECO:0000313" key="2">
    <source>
        <dbReference type="EMBL" id="SMG60731.1"/>
    </source>
</evidence>